<name>A0A1G9VFQ5_9BURK</name>
<dbReference type="SUPFAM" id="SSF58104">
    <property type="entry name" value="Methyl-accepting chemotaxis protein (MCP) signaling domain"/>
    <property type="match status" value="1"/>
</dbReference>
<dbReference type="GO" id="GO:0006935">
    <property type="term" value="P:chemotaxis"/>
    <property type="evidence" value="ECO:0007669"/>
    <property type="project" value="UniProtKB-KW"/>
</dbReference>
<accession>A0A1G9VFQ5</accession>
<feature type="region of interest" description="Disordered" evidence="4">
    <location>
        <begin position="323"/>
        <end position="344"/>
    </location>
</feature>
<feature type="non-terminal residue" evidence="7">
    <location>
        <position position="344"/>
    </location>
</feature>
<keyword evidence="8" id="KW-1185">Reference proteome</keyword>
<dbReference type="GO" id="GO:0005886">
    <property type="term" value="C:plasma membrane"/>
    <property type="evidence" value="ECO:0007669"/>
    <property type="project" value="TreeGrafter"/>
</dbReference>
<dbReference type="PANTHER" id="PTHR43531:SF11">
    <property type="entry name" value="METHYL-ACCEPTING CHEMOTAXIS PROTEIN 3"/>
    <property type="match status" value="1"/>
</dbReference>
<dbReference type="PANTHER" id="PTHR43531">
    <property type="entry name" value="PROTEIN ICFG"/>
    <property type="match status" value="1"/>
</dbReference>
<dbReference type="InterPro" id="IPR047347">
    <property type="entry name" value="YvaQ-like_sensor"/>
</dbReference>
<keyword evidence="1" id="KW-0145">Chemotaxis</keyword>
<protein>
    <submittedName>
        <fullName evidence="7">Methyl-accepting chemotaxis protein</fullName>
    </submittedName>
</protein>
<dbReference type="EMBL" id="FNHP01000012">
    <property type="protein sequence ID" value="SDM70887.1"/>
    <property type="molecule type" value="Genomic_DNA"/>
</dbReference>
<organism evidence="7 8">
    <name type="scientific">Oryzisolibacter propanilivorax</name>
    <dbReference type="NCBI Taxonomy" id="1527607"/>
    <lineage>
        <taxon>Bacteria</taxon>
        <taxon>Pseudomonadati</taxon>
        <taxon>Pseudomonadota</taxon>
        <taxon>Betaproteobacteria</taxon>
        <taxon>Burkholderiales</taxon>
        <taxon>Comamonadaceae</taxon>
        <taxon>Oryzisolibacter</taxon>
    </lineage>
</organism>
<dbReference type="Proteomes" id="UP000198552">
    <property type="component" value="Unassembled WGS sequence"/>
</dbReference>
<keyword evidence="5" id="KW-0472">Membrane</keyword>
<dbReference type="PROSITE" id="PS50111">
    <property type="entry name" value="CHEMOTAXIS_TRANSDUC_2"/>
    <property type="match status" value="1"/>
</dbReference>
<dbReference type="Pfam" id="PF12729">
    <property type="entry name" value="4HB_MCP_1"/>
    <property type="match status" value="1"/>
</dbReference>
<keyword evidence="5" id="KW-0812">Transmembrane</keyword>
<reference evidence="8" key="1">
    <citation type="submission" date="2016-10" db="EMBL/GenBank/DDBJ databases">
        <authorList>
            <person name="Varghese N."/>
            <person name="Submissions S."/>
        </authorList>
    </citation>
    <scope>NUCLEOTIDE SEQUENCE [LARGE SCALE GENOMIC DNA]</scope>
    <source>
        <strain evidence="8">EPL6</strain>
    </source>
</reference>
<dbReference type="GO" id="GO:0007165">
    <property type="term" value="P:signal transduction"/>
    <property type="evidence" value="ECO:0007669"/>
    <property type="project" value="UniProtKB-KW"/>
</dbReference>
<keyword evidence="3" id="KW-0807">Transducer</keyword>
<feature type="domain" description="Methyl-accepting transducer" evidence="6">
    <location>
        <begin position="272"/>
        <end position="344"/>
    </location>
</feature>
<evidence type="ECO:0000313" key="8">
    <source>
        <dbReference type="Proteomes" id="UP000198552"/>
    </source>
</evidence>
<evidence type="ECO:0000256" key="2">
    <source>
        <dbReference type="ARBA" id="ARBA00029447"/>
    </source>
</evidence>
<evidence type="ECO:0000256" key="3">
    <source>
        <dbReference type="PROSITE-ProRule" id="PRU00284"/>
    </source>
</evidence>
<feature type="transmembrane region" description="Helical" evidence="5">
    <location>
        <begin position="12"/>
        <end position="32"/>
    </location>
</feature>
<evidence type="ECO:0000259" key="6">
    <source>
        <dbReference type="PROSITE" id="PS50111"/>
    </source>
</evidence>
<dbReference type="CDD" id="cd19411">
    <property type="entry name" value="MCP2201-like_sensor"/>
    <property type="match status" value="1"/>
</dbReference>
<evidence type="ECO:0000256" key="5">
    <source>
        <dbReference type="SAM" id="Phobius"/>
    </source>
</evidence>
<feature type="transmembrane region" description="Helical" evidence="5">
    <location>
        <begin position="189"/>
        <end position="208"/>
    </location>
</feature>
<dbReference type="InterPro" id="IPR024478">
    <property type="entry name" value="HlyB_4HB_MCP"/>
</dbReference>
<dbReference type="Gene3D" id="1.10.287.950">
    <property type="entry name" value="Methyl-accepting chemotaxis protein"/>
    <property type="match status" value="1"/>
</dbReference>
<evidence type="ECO:0000256" key="4">
    <source>
        <dbReference type="SAM" id="MobiDB-lite"/>
    </source>
</evidence>
<dbReference type="RefSeq" id="WP_175488324.1">
    <property type="nucleotide sequence ID" value="NZ_FNHP01000012.1"/>
</dbReference>
<dbReference type="AlphaFoldDB" id="A0A1G9VFQ5"/>
<keyword evidence="5" id="KW-1133">Transmembrane helix</keyword>
<evidence type="ECO:0000256" key="1">
    <source>
        <dbReference type="ARBA" id="ARBA00022500"/>
    </source>
</evidence>
<dbReference type="InterPro" id="IPR051310">
    <property type="entry name" value="MCP_chemotaxis"/>
</dbReference>
<proteinExistence type="inferred from homology"/>
<evidence type="ECO:0000313" key="7">
    <source>
        <dbReference type="EMBL" id="SDM70887.1"/>
    </source>
</evidence>
<dbReference type="STRING" id="1527607.SAMN05428957_11280"/>
<comment type="similarity">
    <text evidence="2">Belongs to the methyl-accepting chemotaxis (MCP) protein family.</text>
</comment>
<gene>
    <name evidence="7" type="ORF">SAMN05428957_11280</name>
</gene>
<dbReference type="GO" id="GO:0004888">
    <property type="term" value="F:transmembrane signaling receptor activity"/>
    <property type="evidence" value="ECO:0007669"/>
    <property type="project" value="TreeGrafter"/>
</dbReference>
<sequence>MDFSRIKVSTRLGLGFAVVIVAGIAVAALGGVQLNRVQHSTQLLVQDRLVKIEQVTRIQNNVNHIARAVRNIALLYDEDPREEQMKRLEAAHKDNQELYRQLSASITTPEGQALLQQLDQARTVYNESIEKAANLGMAGQGSMAAHVLMSETPPLQARYFSSLEELTALQRGLMQDTAREVQDLARSTILLMALMAAAAAAAGALIAWQLTRSITRQLGGEPDHATSVAREIAAGRLTAQLQLRAGDTHSLLAAMAGMQASLGQVVSRVRRGSEAVASASTQIAQGNQDLSARTESQASALQQTAASMEQLSSTVRHNADNAQQANQLAQSASGVAQQGGEVVA</sequence>
<dbReference type="InterPro" id="IPR004089">
    <property type="entry name" value="MCPsignal_dom"/>
</dbReference>